<keyword evidence="2" id="KW-1133">Transmembrane helix</keyword>
<feature type="compositionally biased region" description="Low complexity" evidence="1">
    <location>
        <begin position="192"/>
        <end position="205"/>
    </location>
</feature>
<evidence type="ECO:0000256" key="1">
    <source>
        <dbReference type="SAM" id="MobiDB-lite"/>
    </source>
</evidence>
<feature type="region of interest" description="Disordered" evidence="1">
    <location>
        <begin position="47"/>
        <end position="73"/>
    </location>
</feature>
<dbReference type="EMBL" id="BSQG01000014">
    <property type="protein sequence ID" value="GLU50433.1"/>
    <property type="molecule type" value="Genomic_DNA"/>
</dbReference>
<comment type="caution">
    <text evidence="3">The sequence shown here is derived from an EMBL/GenBank/DDBJ whole genome shotgun (WGS) entry which is preliminary data.</text>
</comment>
<evidence type="ECO:0000256" key="2">
    <source>
        <dbReference type="SAM" id="Phobius"/>
    </source>
</evidence>
<feature type="compositionally biased region" description="Low complexity" evidence="1">
    <location>
        <begin position="369"/>
        <end position="379"/>
    </location>
</feature>
<accession>A0A9W6UL94</accession>
<dbReference type="PROSITE" id="PS51318">
    <property type="entry name" value="TAT"/>
    <property type="match status" value="1"/>
</dbReference>
<dbReference type="Gene3D" id="2.60.40.230">
    <property type="entry name" value="Neocarzinostatin-like"/>
    <property type="match status" value="2"/>
</dbReference>
<dbReference type="SUPFAM" id="SSF49319">
    <property type="entry name" value="Actinoxanthin-like"/>
    <property type="match status" value="2"/>
</dbReference>
<name>A0A9W6UL94_9ACTN</name>
<protein>
    <submittedName>
        <fullName evidence="3">Uncharacterized protein</fullName>
    </submittedName>
</protein>
<feature type="compositionally biased region" description="Gly residues" evidence="1">
    <location>
        <begin position="352"/>
        <end position="368"/>
    </location>
</feature>
<reference evidence="3" key="1">
    <citation type="submission" date="2023-02" db="EMBL/GenBank/DDBJ databases">
        <title>Nocardiopsis ansamitocini NBRC 112285.</title>
        <authorList>
            <person name="Ichikawa N."/>
            <person name="Sato H."/>
            <person name="Tonouchi N."/>
        </authorList>
    </citation>
    <scope>NUCLEOTIDE SEQUENCE</scope>
    <source>
        <strain evidence="3">NBRC 112285</strain>
    </source>
</reference>
<feature type="transmembrane region" description="Helical" evidence="2">
    <location>
        <begin position="404"/>
        <end position="423"/>
    </location>
</feature>
<dbReference type="Proteomes" id="UP001165092">
    <property type="component" value="Unassembled WGS sequence"/>
</dbReference>
<dbReference type="InterPro" id="IPR006311">
    <property type="entry name" value="TAT_signal"/>
</dbReference>
<dbReference type="InterPro" id="IPR027273">
    <property type="entry name" value="Neocarzinostatin-like"/>
</dbReference>
<keyword evidence="2" id="KW-0472">Membrane</keyword>
<dbReference type="RefSeq" id="WP_285761996.1">
    <property type="nucleotide sequence ID" value="NZ_BSQG01000014.1"/>
</dbReference>
<gene>
    <name evidence="3" type="ORF">Nans01_47840</name>
</gene>
<dbReference type="AlphaFoldDB" id="A0A9W6UL94"/>
<keyword evidence="2" id="KW-0812">Transmembrane</keyword>
<keyword evidence="4" id="KW-1185">Reference proteome</keyword>
<feature type="region of interest" description="Disordered" evidence="1">
    <location>
        <begin position="348"/>
        <end position="392"/>
    </location>
</feature>
<sequence length="433" mass="41657">MTRPFAPGGPARPGRRAAVLLAGGLLPALAGLCLIGAPAAFALDTTPGAPSSQPGTAPVVTRADKTSGLDPEGEAVTVTGTGYAPGSIATVATWAVDNAAELSDEANTVTAAVTENGSFSTTITVGTEFADTAGLVPATTRFELRSATAAATDPGHRSLSTATATASAEPLVQLSRLPLTFAAPQAVVARPQTGAGAAPQNAAPADVSSGSGSAKLTVSKTSGLNPEGESVTVTGSGYDTAKGIYVAFCDTANAGASSPPSPCVGGVDMEGASGSSAWISSNPPPYGEGLATPYDGTGADGGFTIQLTLRAKDEFTDCLADGVQCAVISRNDHTRTSDRGQDVFVPVTFTGQDGGGGTGGGTGGGNDGAGANATPPAGGSSAGGSGAGGSGAGGGTLAKTGLDLLPFALGATALVGAGLAAMIRFRRGATAAG</sequence>
<feature type="compositionally biased region" description="Polar residues" evidence="1">
    <location>
        <begin position="208"/>
        <end position="224"/>
    </location>
</feature>
<feature type="region of interest" description="Disordered" evidence="1">
    <location>
        <begin position="192"/>
        <end position="228"/>
    </location>
</feature>
<evidence type="ECO:0000313" key="4">
    <source>
        <dbReference type="Proteomes" id="UP001165092"/>
    </source>
</evidence>
<proteinExistence type="predicted"/>
<evidence type="ECO:0000313" key="3">
    <source>
        <dbReference type="EMBL" id="GLU50433.1"/>
    </source>
</evidence>
<organism evidence="3 4">
    <name type="scientific">Nocardiopsis ansamitocini</name>
    <dbReference type="NCBI Taxonomy" id="1670832"/>
    <lineage>
        <taxon>Bacteria</taxon>
        <taxon>Bacillati</taxon>
        <taxon>Actinomycetota</taxon>
        <taxon>Actinomycetes</taxon>
        <taxon>Streptosporangiales</taxon>
        <taxon>Nocardiopsidaceae</taxon>
        <taxon>Nocardiopsis</taxon>
    </lineage>
</organism>
<feature type="compositionally biased region" description="Gly residues" evidence="1">
    <location>
        <begin position="380"/>
        <end position="392"/>
    </location>
</feature>